<evidence type="ECO:0000256" key="14">
    <source>
        <dbReference type="PIRSR" id="PIRSR002811-1"/>
    </source>
</evidence>
<evidence type="ECO:0000256" key="9">
    <source>
        <dbReference type="ARBA" id="ARBA00022842"/>
    </source>
</evidence>
<dbReference type="NCBIfam" id="TIGR01391">
    <property type="entry name" value="dnaG"/>
    <property type="match status" value="1"/>
</dbReference>
<keyword evidence="6 12" id="KW-0479">Metal-binding</keyword>
<dbReference type="Gene3D" id="3.90.980.10">
    <property type="entry name" value="DNA primase, catalytic core, N-terminal domain"/>
    <property type="match status" value="1"/>
</dbReference>
<keyword evidence="2 12" id="KW-0639">Primosome</keyword>
<proteinExistence type="inferred from homology"/>
<protein>
    <recommendedName>
        <fullName evidence="12 13">DNA primase</fullName>
        <ecNumber evidence="12">2.7.7.101</ecNumber>
    </recommendedName>
</protein>
<dbReference type="InterPro" id="IPR002694">
    <property type="entry name" value="Znf_CHC2"/>
</dbReference>
<dbReference type="GO" id="GO:0000428">
    <property type="term" value="C:DNA-directed RNA polymerase complex"/>
    <property type="evidence" value="ECO:0007669"/>
    <property type="project" value="UniProtKB-KW"/>
</dbReference>
<comment type="similarity">
    <text evidence="12 13">Belongs to the DnaG primase family.</text>
</comment>
<evidence type="ECO:0000256" key="7">
    <source>
        <dbReference type="ARBA" id="ARBA00022771"/>
    </source>
</evidence>
<dbReference type="SMART" id="SM00493">
    <property type="entry name" value="TOPRIM"/>
    <property type="match status" value="1"/>
</dbReference>
<comment type="subunit">
    <text evidence="12">Monomer. Interacts with DnaB.</text>
</comment>
<dbReference type="InterPro" id="IPR007693">
    <property type="entry name" value="DNA_helicase_DnaB-like_N"/>
</dbReference>
<keyword evidence="8 12" id="KW-0862">Zinc</keyword>
<evidence type="ECO:0000256" key="12">
    <source>
        <dbReference type="HAMAP-Rule" id="MF_00974"/>
    </source>
</evidence>
<dbReference type="InterPro" id="IPR006295">
    <property type="entry name" value="DNA_primase_DnaG"/>
</dbReference>
<comment type="function">
    <text evidence="12 13">RNA polymerase that catalyzes the synthesis of short RNA molecules used as primers for DNA polymerase during DNA replication.</text>
</comment>
<dbReference type="Pfam" id="PF01807">
    <property type="entry name" value="Zn_ribbon_DnaG"/>
    <property type="match status" value="1"/>
</dbReference>
<evidence type="ECO:0000256" key="8">
    <source>
        <dbReference type="ARBA" id="ARBA00022833"/>
    </source>
</evidence>
<dbReference type="Pfam" id="PF10410">
    <property type="entry name" value="DnaB_bind"/>
    <property type="match status" value="1"/>
</dbReference>
<dbReference type="InterPro" id="IPR037068">
    <property type="entry name" value="DNA_primase_core_N_sf"/>
</dbReference>
<dbReference type="GO" id="GO:0006269">
    <property type="term" value="P:DNA replication, synthesis of primer"/>
    <property type="evidence" value="ECO:0007669"/>
    <property type="project" value="UniProtKB-UniRule"/>
</dbReference>
<keyword evidence="3 12" id="KW-0808">Transferase</keyword>
<keyword evidence="17" id="KW-1185">Reference proteome</keyword>
<gene>
    <name evidence="12" type="primary">dnaG</name>
    <name evidence="16" type="ORF">H8695_03385</name>
</gene>
<dbReference type="Proteomes" id="UP000620366">
    <property type="component" value="Unassembled WGS sequence"/>
</dbReference>
<evidence type="ECO:0000256" key="2">
    <source>
        <dbReference type="ARBA" id="ARBA00022515"/>
    </source>
</evidence>
<evidence type="ECO:0000313" key="16">
    <source>
        <dbReference type="EMBL" id="MBC8535733.1"/>
    </source>
</evidence>
<dbReference type="GO" id="GO:0003899">
    <property type="term" value="F:DNA-directed RNA polymerase activity"/>
    <property type="evidence" value="ECO:0007669"/>
    <property type="project" value="UniProtKB-UniRule"/>
</dbReference>
<keyword evidence="1 12" id="KW-0240">DNA-directed RNA polymerase</keyword>
<dbReference type="InterPro" id="IPR036977">
    <property type="entry name" value="DNA_primase_Znf_CHC2"/>
</dbReference>
<keyword evidence="10 12" id="KW-0238">DNA-binding</keyword>
<dbReference type="PANTHER" id="PTHR30313">
    <property type="entry name" value="DNA PRIMASE"/>
    <property type="match status" value="1"/>
</dbReference>
<feature type="domain" description="Toprim" evidence="15">
    <location>
        <begin position="252"/>
        <end position="333"/>
    </location>
</feature>
<evidence type="ECO:0000256" key="10">
    <source>
        <dbReference type="ARBA" id="ARBA00023125"/>
    </source>
</evidence>
<dbReference type="InterPro" id="IPR016136">
    <property type="entry name" value="DNA_helicase_N/primase_C"/>
</dbReference>
<dbReference type="AlphaFoldDB" id="A0A926DBY4"/>
<dbReference type="InterPro" id="IPR050219">
    <property type="entry name" value="DnaG_primase"/>
</dbReference>
<feature type="zinc finger region" description="CHC2-type" evidence="12 14">
    <location>
        <begin position="36"/>
        <end position="60"/>
    </location>
</feature>
<dbReference type="GO" id="GO:0005737">
    <property type="term" value="C:cytoplasm"/>
    <property type="evidence" value="ECO:0007669"/>
    <property type="project" value="TreeGrafter"/>
</dbReference>
<keyword evidence="11 12" id="KW-0804">Transcription</keyword>
<comment type="caution">
    <text evidence="16">The sequence shown here is derived from an EMBL/GenBank/DDBJ whole genome shotgun (WGS) entry which is preliminary data.</text>
</comment>
<dbReference type="InterPro" id="IPR019475">
    <property type="entry name" value="DNA_primase_DnaB-bd"/>
</dbReference>
<dbReference type="PIRSF" id="PIRSF002811">
    <property type="entry name" value="DnaG"/>
    <property type="match status" value="1"/>
</dbReference>
<evidence type="ECO:0000256" key="3">
    <source>
        <dbReference type="ARBA" id="ARBA00022679"/>
    </source>
</evidence>
<accession>A0A926DBY4</accession>
<reference evidence="16" key="1">
    <citation type="submission" date="2020-08" db="EMBL/GenBank/DDBJ databases">
        <title>Genome public.</title>
        <authorList>
            <person name="Liu C."/>
            <person name="Sun Q."/>
        </authorList>
    </citation>
    <scope>NUCLEOTIDE SEQUENCE</scope>
    <source>
        <strain evidence="16">BX7</strain>
    </source>
</reference>
<keyword evidence="5 12" id="KW-0235">DNA replication</keyword>
<dbReference type="FunFam" id="3.90.580.10:FF:000001">
    <property type="entry name" value="DNA primase"/>
    <property type="match status" value="1"/>
</dbReference>
<evidence type="ECO:0000256" key="5">
    <source>
        <dbReference type="ARBA" id="ARBA00022705"/>
    </source>
</evidence>
<dbReference type="FunFam" id="3.90.980.10:FF:000001">
    <property type="entry name" value="DNA primase"/>
    <property type="match status" value="1"/>
</dbReference>
<dbReference type="EC" id="2.7.7.101" evidence="12"/>
<dbReference type="Gene3D" id="3.90.580.10">
    <property type="entry name" value="Zinc finger, CHC2-type domain"/>
    <property type="match status" value="1"/>
</dbReference>
<keyword evidence="7 12" id="KW-0863">Zinc-finger</keyword>
<dbReference type="InterPro" id="IPR034151">
    <property type="entry name" value="TOPRIM_DnaG_bac"/>
</dbReference>
<keyword evidence="9" id="KW-0460">Magnesium</keyword>
<dbReference type="Gene3D" id="3.40.1360.10">
    <property type="match status" value="1"/>
</dbReference>
<dbReference type="Pfam" id="PF00772">
    <property type="entry name" value="DnaB"/>
    <property type="match status" value="1"/>
</dbReference>
<dbReference type="InterPro" id="IPR030846">
    <property type="entry name" value="DnaG_bac"/>
</dbReference>
<dbReference type="GO" id="GO:1990077">
    <property type="term" value="C:primosome complex"/>
    <property type="evidence" value="ECO:0007669"/>
    <property type="project" value="UniProtKB-KW"/>
</dbReference>
<evidence type="ECO:0000256" key="11">
    <source>
        <dbReference type="ARBA" id="ARBA00023163"/>
    </source>
</evidence>
<dbReference type="CDD" id="cd03364">
    <property type="entry name" value="TOPRIM_DnaG_primases"/>
    <property type="match status" value="1"/>
</dbReference>
<dbReference type="Pfam" id="PF13155">
    <property type="entry name" value="Toprim_2"/>
    <property type="match status" value="1"/>
</dbReference>
<evidence type="ECO:0000256" key="6">
    <source>
        <dbReference type="ARBA" id="ARBA00022723"/>
    </source>
</evidence>
<dbReference type="Gene3D" id="1.10.860.10">
    <property type="entry name" value="DNAb Helicase, Chain A"/>
    <property type="match status" value="1"/>
</dbReference>
<dbReference type="SUPFAM" id="SSF56731">
    <property type="entry name" value="DNA primase core"/>
    <property type="match status" value="1"/>
</dbReference>
<organism evidence="16 17">
    <name type="scientific">Feifania hominis</name>
    <dbReference type="NCBI Taxonomy" id="2763660"/>
    <lineage>
        <taxon>Bacteria</taxon>
        <taxon>Bacillati</taxon>
        <taxon>Bacillota</taxon>
        <taxon>Clostridia</taxon>
        <taxon>Eubacteriales</taxon>
        <taxon>Feifaniaceae</taxon>
        <taxon>Feifania</taxon>
    </lineage>
</organism>
<dbReference type="InterPro" id="IPR013264">
    <property type="entry name" value="DNAG_N"/>
</dbReference>
<name>A0A926DBY4_9FIRM</name>
<evidence type="ECO:0000313" key="17">
    <source>
        <dbReference type="Proteomes" id="UP000620366"/>
    </source>
</evidence>
<dbReference type="FunFam" id="3.40.1360.10:FF:000002">
    <property type="entry name" value="DNA primase"/>
    <property type="match status" value="1"/>
</dbReference>
<dbReference type="EMBL" id="JACRSP010000001">
    <property type="protein sequence ID" value="MBC8535733.1"/>
    <property type="molecule type" value="Genomic_DNA"/>
</dbReference>
<dbReference type="InterPro" id="IPR036185">
    <property type="entry name" value="DNA_heli_DnaB-like_N_sf"/>
</dbReference>
<dbReference type="InterPro" id="IPR006171">
    <property type="entry name" value="TOPRIM_dom"/>
</dbReference>
<dbReference type="GO" id="GO:0008270">
    <property type="term" value="F:zinc ion binding"/>
    <property type="evidence" value="ECO:0007669"/>
    <property type="project" value="UniProtKB-UniRule"/>
</dbReference>
<sequence length="587" mass="65923">MSEKFLGELKNKTDVEEVIGSYVALKRRGTKAVGLCPFHSEKTPSFTVFPDTQSYYCFGCGAGGDVITFLMTMENLTYPEAVEQLAKRAGMAMPEPERGGGEDLKKKRLRLFDLNRDAARFFHQTLLEPQAKPALDYLLGRALTMRTIKHFGLGFASDDWDSLLKHLTAKGYTREELREAGLCSRSKSGSFYDYFRNRVIFPIIDVRGGVIGFGGRVMDQSLPKYLNSPDTLVFKKSSNLYGLNFAKANAKQRLILTEGYMDTIALHQAGFENALATLGTAITQEHARLMARYTKEVLIAYDSDAAGQKATDKAIEYLGEVGIKVKVIRMTGGKDPDEYIKTFGRDKFNQLIEGSGSHIEYKLAKVSSKYDIHIDEQRVEYLKETVQILSAIESPIEREVYAARIARETGVDKAAVNAEVARARKAFAKKTAKNMERREQEKLFSRRDKINPEKEGALKAAKSEEGLLCILFFHPDYAEEIREAILPQDFVTSFNRRVFESICGIIDRAGVPDTTLLGQEFSPEEMGAIGGILALHETIAGTRQEAAQYIQNILAEKSRRSLKAADLKAEELTEYIRRKAEKQERKE</sequence>
<evidence type="ECO:0000256" key="4">
    <source>
        <dbReference type="ARBA" id="ARBA00022695"/>
    </source>
</evidence>
<dbReference type="Pfam" id="PF08275">
    <property type="entry name" value="DNAG_N"/>
    <property type="match status" value="1"/>
</dbReference>
<evidence type="ECO:0000256" key="13">
    <source>
        <dbReference type="PIRNR" id="PIRNR002811"/>
    </source>
</evidence>
<dbReference type="SUPFAM" id="SSF57783">
    <property type="entry name" value="Zinc beta-ribbon"/>
    <property type="match status" value="1"/>
</dbReference>
<comment type="domain">
    <text evidence="12">Contains an N-terminal zinc-binding domain, a central core domain that contains the primase activity, and a C-terminal DnaB-binding domain.</text>
</comment>
<comment type="catalytic activity">
    <reaction evidence="12">
        <text>ssDNA + n NTP = ssDNA/pppN(pN)n-1 hybrid + (n-1) diphosphate.</text>
        <dbReference type="EC" id="2.7.7.101"/>
    </reaction>
</comment>
<evidence type="ECO:0000259" key="15">
    <source>
        <dbReference type="PROSITE" id="PS50880"/>
    </source>
</evidence>
<dbReference type="GO" id="GO:0003678">
    <property type="term" value="F:DNA helicase activity"/>
    <property type="evidence" value="ECO:0007669"/>
    <property type="project" value="InterPro"/>
</dbReference>
<comment type="cofactor">
    <cofactor evidence="12 13 14">
        <name>Zn(2+)</name>
        <dbReference type="ChEBI" id="CHEBI:29105"/>
    </cofactor>
    <text evidence="12 13 14">Binds 1 zinc ion per monomer.</text>
</comment>
<keyword evidence="4 12" id="KW-0548">Nucleotidyltransferase</keyword>
<dbReference type="GO" id="GO:0003677">
    <property type="term" value="F:DNA binding"/>
    <property type="evidence" value="ECO:0007669"/>
    <property type="project" value="UniProtKB-KW"/>
</dbReference>
<evidence type="ECO:0000256" key="1">
    <source>
        <dbReference type="ARBA" id="ARBA00022478"/>
    </source>
</evidence>
<dbReference type="SUPFAM" id="SSF48024">
    <property type="entry name" value="N-terminal domain of DnaB helicase"/>
    <property type="match status" value="1"/>
</dbReference>
<dbReference type="SMART" id="SM00400">
    <property type="entry name" value="ZnF_CHCC"/>
    <property type="match status" value="1"/>
</dbReference>
<dbReference type="PANTHER" id="PTHR30313:SF2">
    <property type="entry name" value="DNA PRIMASE"/>
    <property type="match status" value="1"/>
</dbReference>
<dbReference type="PROSITE" id="PS50880">
    <property type="entry name" value="TOPRIM"/>
    <property type="match status" value="1"/>
</dbReference>
<dbReference type="GO" id="GO:0005524">
    <property type="term" value="F:ATP binding"/>
    <property type="evidence" value="ECO:0007669"/>
    <property type="project" value="InterPro"/>
</dbReference>
<dbReference type="HAMAP" id="MF_00974">
    <property type="entry name" value="DNA_primase_DnaG"/>
    <property type="match status" value="1"/>
</dbReference>